<proteinExistence type="predicted"/>
<comment type="caution">
    <text evidence="1">The sequence shown here is derived from an EMBL/GenBank/DDBJ whole genome shotgun (WGS) entry which is preliminary data.</text>
</comment>
<protein>
    <submittedName>
        <fullName evidence="1">Uncharacterized protein</fullName>
    </submittedName>
</protein>
<sequence length="70" mass="7534">MGSAYDDPMFRPKSADYTSTVVNMVVEKLYTPFNPAAGSDGLLAETLTCGRFLLNTWIDLWIASSVAAAA</sequence>
<evidence type="ECO:0000313" key="1">
    <source>
        <dbReference type="EMBL" id="MBB4195443.1"/>
    </source>
</evidence>
<name>A0A7W6QDC6_9HYPH</name>
<reference evidence="1 2" key="1">
    <citation type="submission" date="2020-08" db="EMBL/GenBank/DDBJ databases">
        <title>Genomic Encyclopedia of Type Strains, Phase IV (KMG-V): Genome sequencing to study the core and pangenomes of soil and plant-associated prokaryotes.</title>
        <authorList>
            <person name="Whitman W."/>
        </authorList>
    </citation>
    <scope>NUCLEOTIDE SEQUENCE [LARGE SCALE GENOMIC DNA]</scope>
    <source>
        <strain evidence="1 2">SEMIA 4074</strain>
    </source>
</reference>
<gene>
    <name evidence="1" type="ORF">GGD53_005636</name>
</gene>
<dbReference type="AlphaFoldDB" id="A0A7W6QDC6"/>
<accession>A0A7W6QDC6</accession>
<keyword evidence="2" id="KW-1185">Reference proteome</keyword>
<organism evidence="1 2">
    <name type="scientific">Rhizobium aethiopicum</name>
    <dbReference type="NCBI Taxonomy" id="1138170"/>
    <lineage>
        <taxon>Bacteria</taxon>
        <taxon>Pseudomonadati</taxon>
        <taxon>Pseudomonadota</taxon>
        <taxon>Alphaproteobacteria</taxon>
        <taxon>Hyphomicrobiales</taxon>
        <taxon>Rhizobiaceae</taxon>
        <taxon>Rhizobium/Agrobacterium group</taxon>
        <taxon>Rhizobium</taxon>
    </lineage>
</organism>
<evidence type="ECO:0000313" key="2">
    <source>
        <dbReference type="Proteomes" id="UP000524492"/>
    </source>
</evidence>
<dbReference type="RefSeq" id="WP_184459887.1">
    <property type="nucleotide sequence ID" value="NZ_JACIFV010000030.1"/>
</dbReference>
<dbReference type="EMBL" id="JACIFV010000030">
    <property type="protein sequence ID" value="MBB4195443.1"/>
    <property type="molecule type" value="Genomic_DNA"/>
</dbReference>
<dbReference type="Proteomes" id="UP000524492">
    <property type="component" value="Unassembled WGS sequence"/>
</dbReference>